<dbReference type="EMBL" id="MLAU01036496">
    <property type="protein sequence ID" value="OIW21827.1"/>
    <property type="molecule type" value="Genomic_DNA"/>
</dbReference>
<dbReference type="Proteomes" id="UP000188354">
    <property type="component" value="Unassembled WGS sequence"/>
</dbReference>
<dbReference type="AlphaFoldDB" id="A0A394DQ53"/>
<evidence type="ECO:0000313" key="1">
    <source>
        <dbReference type="EMBL" id="OIW21827.1"/>
    </source>
</evidence>
<keyword evidence="2" id="KW-1185">Reference proteome</keyword>
<comment type="caution">
    <text evidence="1">The sequence shown here is derived from an EMBL/GenBank/DDBJ whole genome shotgun (WGS) entry which is preliminary data.</text>
</comment>
<dbReference type="STRING" id="3871.A0A394DQ53"/>
<gene>
    <name evidence="1" type="ORF">TanjilG_12274</name>
</gene>
<reference evidence="1 2" key="1">
    <citation type="journal article" date="2017" name="Plant Biotechnol. J.">
        <title>A comprehensive draft genome sequence for lupin (Lupinus angustifolius), an emerging health food: insights into plant-microbe interactions and legume evolution.</title>
        <authorList>
            <person name="Hane J.K."/>
            <person name="Ming Y."/>
            <person name="Kamphuis L.G."/>
            <person name="Nelson M.N."/>
            <person name="Garg G."/>
            <person name="Atkins C.A."/>
            <person name="Bayer P.E."/>
            <person name="Bravo A."/>
            <person name="Bringans S."/>
            <person name="Cannon S."/>
            <person name="Edwards D."/>
            <person name="Foley R."/>
            <person name="Gao L.L."/>
            <person name="Harrison M.J."/>
            <person name="Huang W."/>
            <person name="Hurgobin B."/>
            <person name="Li S."/>
            <person name="Liu C.W."/>
            <person name="McGrath A."/>
            <person name="Morahan G."/>
            <person name="Murray J."/>
            <person name="Weller J."/>
            <person name="Jian J."/>
            <person name="Singh K.B."/>
        </authorList>
    </citation>
    <scope>NUCLEOTIDE SEQUENCE [LARGE SCALE GENOMIC DNA]</scope>
    <source>
        <strain evidence="2">cv. Tanjil</strain>
        <tissue evidence="1">Whole plant</tissue>
    </source>
</reference>
<accession>A0A394DQ53</accession>
<sequence>MLEGPSFLVTRNLPCSCELETEWIYNSLCVMELANNKHRLELEEEAVLRKLCKLSHVPKEGESHRTILDFSQTHSNDQPDSSSLIHQLGRDISIHCLLKCSRSDYGSIALLNRRF</sequence>
<proteinExistence type="predicted"/>
<organism evidence="1 2">
    <name type="scientific">Lupinus angustifolius</name>
    <name type="common">Narrow-leaved blue lupine</name>
    <dbReference type="NCBI Taxonomy" id="3871"/>
    <lineage>
        <taxon>Eukaryota</taxon>
        <taxon>Viridiplantae</taxon>
        <taxon>Streptophyta</taxon>
        <taxon>Embryophyta</taxon>
        <taxon>Tracheophyta</taxon>
        <taxon>Spermatophyta</taxon>
        <taxon>Magnoliopsida</taxon>
        <taxon>eudicotyledons</taxon>
        <taxon>Gunneridae</taxon>
        <taxon>Pentapetalae</taxon>
        <taxon>rosids</taxon>
        <taxon>fabids</taxon>
        <taxon>Fabales</taxon>
        <taxon>Fabaceae</taxon>
        <taxon>Papilionoideae</taxon>
        <taxon>50 kb inversion clade</taxon>
        <taxon>genistoids sensu lato</taxon>
        <taxon>core genistoids</taxon>
        <taxon>Genisteae</taxon>
        <taxon>Lupinus</taxon>
    </lineage>
</organism>
<dbReference type="Gramene" id="OIW21827">
    <property type="protein sequence ID" value="OIW21827"/>
    <property type="gene ID" value="TanjilG_12274"/>
</dbReference>
<protein>
    <submittedName>
        <fullName evidence="1">Uncharacterized protein</fullName>
    </submittedName>
</protein>
<name>A0A394DQ53_LUPAN</name>
<evidence type="ECO:0000313" key="2">
    <source>
        <dbReference type="Proteomes" id="UP000188354"/>
    </source>
</evidence>